<keyword evidence="2" id="KW-1185">Reference proteome</keyword>
<reference evidence="2" key="1">
    <citation type="submission" date="2016-09" db="EMBL/GenBank/DDBJ databases">
        <authorList>
            <person name="Greninger A.L."/>
            <person name="Jerome K.R."/>
            <person name="Mcnair B."/>
            <person name="Wallis C."/>
            <person name="Fang F."/>
        </authorList>
    </citation>
    <scope>NUCLEOTIDE SEQUENCE [LARGE SCALE GENOMIC DNA]</scope>
    <source>
        <strain evidence="2">BC1_M4</strain>
    </source>
</reference>
<name>A0A1E3SB25_9MYCO</name>
<sequence length="167" mass="18724">MPPDAVGSNHAFLEKRAPTDIACLFQRHGSGLDPAHRPNVVRDRPAHGPAAGALHAETVHQRTTIPARAVERADVDAIPVPAADSADNLQAEYFIHLLAQRRRAIHDRIIEYQDAIATAESRGDVEAAFVFRRTLRLLEHDWQTLDGMIDRLRRRFSRCRTVSGQQQ</sequence>
<dbReference type="Proteomes" id="UP000094224">
    <property type="component" value="Unassembled WGS sequence"/>
</dbReference>
<comment type="caution">
    <text evidence="1">The sequence shown here is derived from an EMBL/GenBank/DDBJ whole genome shotgun (WGS) entry which is preliminary data.</text>
</comment>
<organism evidence="1 2">
    <name type="scientific">Mycobacterium sherrisii</name>
    <dbReference type="NCBI Taxonomy" id="243061"/>
    <lineage>
        <taxon>Bacteria</taxon>
        <taxon>Bacillati</taxon>
        <taxon>Actinomycetota</taxon>
        <taxon>Actinomycetes</taxon>
        <taxon>Mycobacteriales</taxon>
        <taxon>Mycobacteriaceae</taxon>
        <taxon>Mycobacterium</taxon>
        <taxon>Mycobacterium simiae complex</taxon>
    </lineage>
</organism>
<dbReference type="AlphaFoldDB" id="A0A1E3SB25"/>
<dbReference type="EMBL" id="MIHC01000078">
    <property type="protein sequence ID" value="ODQ99360.1"/>
    <property type="molecule type" value="Genomic_DNA"/>
</dbReference>
<protein>
    <submittedName>
        <fullName evidence="1">Uncharacterized protein</fullName>
    </submittedName>
</protein>
<evidence type="ECO:0000313" key="1">
    <source>
        <dbReference type="EMBL" id="ODQ99360.1"/>
    </source>
</evidence>
<dbReference type="RefSeq" id="WP_069403017.1">
    <property type="nucleotide sequence ID" value="NZ_JACKTB010000026.1"/>
</dbReference>
<dbReference type="STRING" id="243061.AWC25_02995"/>
<accession>A0A1E3SB25</accession>
<proteinExistence type="predicted"/>
<gene>
    <name evidence="1" type="ORF">BHQ21_25315</name>
</gene>
<dbReference type="OrthoDB" id="4753497at2"/>
<evidence type="ECO:0000313" key="2">
    <source>
        <dbReference type="Proteomes" id="UP000094224"/>
    </source>
</evidence>